<evidence type="ECO:0000313" key="3">
    <source>
        <dbReference type="Proteomes" id="UP000183605"/>
    </source>
</evidence>
<reference evidence="2 3" key="1">
    <citation type="journal article" date="2016" name="Environ. Microbiol.">
        <title>Genomic resolution of a cold subsurface aquifer community provides metabolic insights for novel microbes adapted to high CO concentrations.</title>
        <authorList>
            <person name="Probst A.J."/>
            <person name="Castelle C.J."/>
            <person name="Singh A."/>
            <person name="Brown C.T."/>
            <person name="Anantharaman K."/>
            <person name="Sharon I."/>
            <person name="Hug L.A."/>
            <person name="Burstein D."/>
            <person name="Emerson J.B."/>
            <person name="Thomas B.C."/>
            <person name="Banfield J.F."/>
        </authorList>
    </citation>
    <scope>NUCLEOTIDE SEQUENCE [LARGE SCALE GENOMIC DNA]</scope>
    <source>
        <strain evidence="2">CG2_30_44_31</strain>
    </source>
</reference>
<dbReference type="InterPro" id="IPR029063">
    <property type="entry name" value="SAM-dependent_MTases_sf"/>
</dbReference>
<gene>
    <name evidence="2" type="ORF">AUK18_00840</name>
</gene>
<organism evidence="2 3">
    <name type="scientific">Candidatus Beckwithbacteria bacterium CG2_30_44_31</name>
    <dbReference type="NCBI Taxonomy" id="1805035"/>
    <lineage>
        <taxon>Bacteria</taxon>
        <taxon>Candidatus Beckwithiibacteriota</taxon>
    </lineage>
</organism>
<sequence>MKKNKVSWSSSRALTSRALHQALSRILPRYARGIVVDLGCGNKPYQNYVRAKKYIGIDKQGGDLKADVLDLPLKNSYADTVISTQVLEHVIDPRQLFKESYRILKPGGYLILTAPMNWPIHDVSKDYWRFTEFGLVHLAKESGFKVIDCQPLDGFISVVWQMMAMLIERPTYHHGFFRTILKLIIKPLFQLIQPGIYWLDRLKPIKGLTMNNVLIAQKK</sequence>
<dbReference type="CDD" id="cd02440">
    <property type="entry name" value="AdoMet_MTases"/>
    <property type="match status" value="1"/>
</dbReference>
<name>A0A1J5AYT3_9BACT</name>
<dbReference type="AlphaFoldDB" id="A0A1J5AYT3"/>
<dbReference type="Pfam" id="PF08241">
    <property type="entry name" value="Methyltransf_11"/>
    <property type="match status" value="1"/>
</dbReference>
<dbReference type="EMBL" id="MNXQ01000017">
    <property type="protein sequence ID" value="OIP04003.1"/>
    <property type="molecule type" value="Genomic_DNA"/>
</dbReference>
<dbReference type="Gene3D" id="3.40.50.150">
    <property type="entry name" value="Vaccinia Virus protein VP39"/>
    <property type="match status" value="1"/>
</dbReference>
<comment type="caution">
    <text evidence="2">The sequence shown here is derived from an EMBL/GenBank/DDBJ whole genome shotgun (WGS) entry which is preliminary data.</text>
</comment>
<dbReference type="InterPro" id="IPR013216">
    <property type="entry name" value="Methyltransf_11"/>
</dbReference>
<dbReference type="GO" id="GO:0008757">
    <property type="term" value="F:S-adenosylmethionine-dependent methyltransferase activity"/>
    <property type="evidence" value="ECO:0007669"/>
    <property type="project" value="InterPro"/>
</dbReference>
<accession>A0A1J5AYT3</accession>
<dbReference type="Proteomes" id="UP000183605">
    <property type="component" value="Unassembled WGS sequence"/>
</dbReference>
<protein>
    <recommendedName>
        <fullName evidence="1">Methyltransferase type 11 domain-containing protein</fullName>
    </recommendedName>
</protein>
<dbReference type="SUPFAM" id="SSF53335">
    <property type="entry name" value="S-adenosyl-L-methionine-dependent methyltransferases"/>
    <property type="match status" value="1"/>
</dbReference>
<evidence type="ECO:0000259" key="1">
    <source>
        <dbReference type="Pfam" id="PF08241"/>
    </source>
</evidence>
<feature type="domain" description="Methyltransferase type 11" evidence="1">
    <location>
        <begin position="37"/>
        <end position="112"/>
    </location>
</feature>
<evidence type="ECO:0000313" key="2">
    <source>
        <dbReference type="EMBL" id="OIP04003.1"/>
    </source>
</evidence>
<proteinExistence type="predicted"/>